<dbReference type="PROSITE" id="PS50005">
    <property type="entry name" value="TPR"/>
    <property type="match status" value="10"/>
</dbReference>
<feature type="repeat" description="TPR" evidence="3">
    <location>
        <begin position="652"/>
        <end position="685"/>
    </location>
</feature>
<name>A0A815CL04_9BILA</name>
<evidence type="ECO:0000256" key="3">
    <source>
        <dbReference type="PROSITE-ProRule" id="PRU00339"/>
    </source>
</evidence>
<dbReference type="AlphaFoldDB" id="A0A815CL04"/>
<feature type="repeat" description="TPR" evidence="3">
    <location>
        <begin position="484"/>
        <end position="517"/>
    </location>
</feature>
<dbReference type="Proteomes" id="UP000663855">
    <property type="component" value="Unassembled WGS sequence"/>
</dbReference>
<feature type="repeat" description="TPR" evidence="3">
    <location>
        <begin position="568"/>
        <end position="601"/>
    </location>
</feature>
<comment type="caution">
    <text evidence="4">The sequence shown here is derived from an EMBL/GenBank/DDBJ whole genome shotgun (WGS) entry which is preliminary data.</text>
</comment>
<sequence length="1222" mass="140303">MLSSVSVIANFKRTSVTDDQANTALILSESDDVNTTQSNVQQHPIEIDISFTYWSAHRMKKFIIIWLDPNMNELNNDYQNSISQLRQIVGSTKVFTDVEQCIDFIIEIEDAKFFLILPEAITKTVMPLIHEAPQLDSIYVFCLNNIKDEQWISEWKKIKGVFSDILSICDQLQRNIKHYEQNGIPTYIISTSSIADLNELDQSFMYSQLLTEILLEMNYEKAAKTEFIELCRKQYQDNKVQLHKIDDFERNYEHHSALWWYINQSFIVSMLTRALRTQNIATIIKMGFYIKDLHRQIKQKHSTPNKSKIMTTYRGQVMANAEFEKLKNSIGSLIAFNSFLSTTTSSVEAILYAESAQVDPQLVGIIFQMEIDPSILTIPFVSLSDVDDIPFCQNEILFSMHTVFRINAIEQITNYLWSVDLALTTNTDDQLQRMTQRLRKEIEGQNPLHRLGNLLIQMGEFDKAEEIFRTLLETTSNVDLEQIVSFYNQLGCICKEKGNFSSALSYHQKALEIQQKIAVPNHSVLANIYNNIGEVHRLMGEYSTALLCYQKTLIIGQEFVTFDSPMLAIIYNNISQVYNLMGDYSAALSYLQKTLEIQEKNFPLNDPNLITKYNNADQSDGSLGENSVASLNLQQVSEIQEKVIPFKNPDLAATYENIARMHYAMGEYSTALSHHQKAFEIRQKSLTSDHPLLAITHNNIGQVHYAMGECSTGLLHHQRALEIQQKSLPLNHPDLAATHNHIGRVYDSMGNYSTALSHLKKTLEIQKESLPPHHPDLATTYENIGRVHYAMREYSVALSHHQMALEIRQKSLMSDHPVLAITHNNIGQVHYAMGEYSTALLHHQRALEIQQKSLPSSHPDLAMTYNNIGEIYVGMIDYLNAIRYYKRTLKIQQVAFPSDHPLLAITYNNIGRVHELREHYSDALFNYEKVLRIQQKALPSKHPSLATIYNSIAEMHRMTGDYSSSLLYHENTLEIQTKSLPPNHLSLAERHHQIAVVLEGLHRYNEAAEHASCALNIIRHSFEPKQSQVEKYQKYLDEILLIPECSKLIKANNINEWTYPFLLVLHPSHQSRLHSILFDLTDGHLMPPSLSHECLTKLESNKQVKSIVLETLSDSVDERDRVLKDFSSVDHIESIYLLGKPPEMSEQRYSFFTSFRKVSIFCENEEELAVRWALDTANEFRRLGGQCAEAGNIDSAREYFQRGKELYKRLAKIIDQARSQTS</sequence>
<accession>A0A815CL04</accession>
<evidence type="ECO:0000313" key="4">
    <source>
        <dbReference type="EMBL" id="CAF1284270.1"/>
    </source>
</evidence>
<dbReference type="PANTHER" id="PTHR45641:SF19">
    <property type="entry name" value="NEPHROCYSTIN-3"/>
    <property type="match status" value="1"/>
</dbReference>
<dbReference type="EMBL" id="CAJNOV010007406">
    <property type="protein sequence ID" value="CAF1284270.1"/>
    <property type="molecule type" value="Genomic_DNA"/>
</dbReference>
<gene>
    <name evidence="4" type="ORF">CJN711_LOCUS16142</name>
</gene>
<dbReference type="InterPro" id="IPR011990">
    <property type="entry name" value="TPR-like_helical_dom_sf"/>
</dbReference>
<dbReference type="Pfam" id="PF13424">
    <property type="entry name" value="TPR_12"/>
    <property type="match status" value="6"/>
</dbReference>
<feature type="repeat" description="TPR" evidence="3">
    <location>
        <begin position="526"/>
        <end position="559"/>
    </location>
</feature>
<dbReference type="SUPFAM" id="SSF56399">
    <property type="entry name" value="ADP-ribosylation"/>
    <property type="match status" value="1"/>
</dbReference>
<feature type="repeat" description="TPR" evidence="3">
    <location>
        <begin position="862"/>
        <end position="895"/>
    </location>
</feature>
<proteinExistence type="predicted"/>
<keyword evidence="2 3" id="KW-0802">TPR repeat</keyword>
<dbReference type="InterPro" id="IPR019734">
    <property type="entry name" value="TPR_rpt"/>
</dbReference>
<dbReference type="SUPFAM" id="SSF48452">
    <property type="entry name" value="TPR-like"/>
    <property type="match status" value="3"/>
</dbReference>
<evidence type="ECO:0008006" key="6">
    <source>
        <dbReference type="Google" id="ProtNLM"/>
    </source>
</evidence>
<feature type="repeat" description="TPR" evidence="3">
    <location>
        <begin position="820"/>
        <end position="853"/>
    </location>
</feature>
<evidence type="ECO:0000313" key="5">
    <source>
        <dbReference type="Proteomes" id="UP000663855"/>
    </source>
</evidence>
<dbReference type="Gene3D" id="3.90.176.10">
    <property type="entry name" value="Toxin ADP-ribosyltransferase, Chain A, domain 1"/>
    <property type="match status" value="1"/>
</dbReference>
<dbReference type="PANTHER" id="PTHR45641">
    <property type="entry name" value="TETRATRICOPEPTIDE REPEAT PROTEIN (AFU_ORTHOLOGUE AFUA_6G03870)"/>
    <property type="match status" value="1"/>
</dbReference>
<feature type="repeat" description="TPR" evidence="3">
    <location>
        <begin position="736"/>
        <end position="769"/>
    </location>
</feature>
<feature type="repeat" description="TPR" evidence="3">
    <location>
        <begin position="778"/>
        <end position="811"/>
    </location>
</feature>
<evidence type="ECO:0000256" key="1">
    <source>
        <dbReference type="ARBA" id="ARBA00022737"/>
    </source>
</evidence>
<evidence type="ECO:0000256" key="2">
    <source>
        <dbReference type="ARBA" id="ARBA00022803"/>
    </source>
</evidence>
<organism evidence="4 5">
    <name type="scientific">Rotaria magnacalcarata</name>
    <dbReference type="NCBI Taxonomy" id="392030"/>
    <lineage>
        <taxon>Eukaryota</taxon>
        <taxon>Metazoa</taxon>
        <taxon>Spiralia</taxon>
        <taxon>Gnathifera</taxon>
        <taxon>Rotifera</taxon>
        <taxon>Eurotatoria</taxon>
        <taxon>Bdelloidea</taxon>
        <taxon>Philodinida</taxon>
        <taxon>Philodinidae</taxon>
        <taxon>Rotaria</taxon>
    </lineage>
</organism>
<protein>
    <recommendedName>
        <fullName evidence="6">Nephrocystin-3</fullName>
    </recommendedName>
</protein>
<feature type="repeat" description="TPR" evidence="3">
    <location>
        <begin position="445"/>
        <end position="478"/>
    </location>
</feature>
<dbReference type="SMART" id="SM00028">
    <property type="entry name" value="TPR"/>
    <property type="match status" value="14"/>
</dbReference>
<reference evidence="4" key="1">
    <citation type="submission" date="2021-02" db="EMBL/GenBank/DDBJ databases">
        <authorList>
            <person name="Nowell W R."/>
        </authorList>
    </citation>
    <scope>NUCLEOTIDE SEQUENCE</scope>
</reference>
<feature type="repeat" description="TPR" evidence="3">
    <location>
        <begin position="904"/>
        <end position="937"/>
    </location>
</feature>
<keyword evidence="1" id="KW-0677">Repeat</keyword>
<dbReference type="Gene3D" id="1.25.40.10">
    <property type="entry name" value="Tetratricopeptide repeat domain"/>
    <property type="match status" value="4"/>
</dbReference>